<feature type="domain" description="Glycosyltransferase 2-like" evidence="4">
    <location>
        <begin position="10"/>
        <end position="147"/>
    </location>
</feature>
<dbReference type="EMBL" id="WWSC01000023">
    <property type="protein sequence ID" value="MZK42798.1"/>
    <property type="molecule type" value="Genomic_DNA"/>
</dbReference>
<accession>A0A6L8S2M2</accession>
<dbReference type="PANTHER" id="PTHR43685:SF5">
    <property type="entry name" value="GLYCOSYLTRANSFERASE EPSE-RELATED"/>
    <property type="match status" value="1"/>
</dbReference>
<evidence type="ECO:0000259" key="4">
    <source>
        <dbReference type="Pfam" id="PF00535"/>
    </source>
</evidence>
<evidence type="ECO:0000256" key="1">
    <source>
        <dbReference type="ARBA" id="ARBA00006739"/>
    </source>
</evidence>
<organism evidence="5 6">
    <name type="scientific">Dorea longicatena</name>
    <dbReference type="NCBI Taxonomy" id="88431"/>
    <lineage>
        <taxon>Bacteria</taxon>
        <taxon>Bacillati</taxon>
        <taxon>Bacillota</taxon>
        <taxon>Clostridia</taxon>
        <taxon>Lachnospirales</taxon>
        <taxon>Lachnospiraceae</taxon>
        <taxon>Dorea</taxon>
    </lineage>
</organism>
<name>A0A6L8S2M2_9FIRM</name>
<dbReference type="InterPro" id="IPR001173">
    <property type="entry name" value="Glyco_trans_2-like"/>
</dbReference>
<proteinExistence type="inferred from homology"/>
<dbReference type="InterPro" id="IPR029044">
    <property type="entry name" value="Nucleotide-diphossugar_trans"/>
</dbReference>
<dbReference type="Gene3D" id="3.90.550.10">
    <property type="entry name" value="Spore Coat Polysaccharide Biosynthesis Protein SpsA, Chain A"/>
    <property type="match status" value="1"/>
</dbReference>
<comment type="similarity">
    <text evidence="1">Belongs to the glycosyltransferase 2 family.</text>
</comment>
<comment type="caution">
    <text evidence="5">The sequence shown here is derived from an EMBL/GenBank/DDBJ whole genome shotgun (WGS) entry which is preliminary data.</text>
</comment>
<dbReference type="SUPFAM" id="SSF53448">
    <property type="entry name" value="Nucleotide-diphospho-sugar transferases"/>
    <property type="match status" value="1"/>
</dbReference>
<protein>
    <submittedName>
        <fullName evidence="5">Glycosyltransferase</fullName>
    </submittedName>
</protein>
<dbReference type="Pfam" id="PF00535">
    <property type="entry name" value="Glycos_transf_2"/>
    <property type="match status" value="1"/>
</dbReference>
<dbReference type="InterPro" id="IPR050834">
    <property type="entry name" value="Glycosyltransf_2"/>
</dbReference>
<dbReference type="PANTHER" id="PTHR43685">
    <property type="entry name" value="GLYCOSYLTRANSFERASE"/>
    <property type="match status" value="1"/>
</dbReference>
<gene>
    <name evidence="5" type="ORF">GT528_14185</name>
</gene>
<evidence type="ECO:0000256" key="3">
    <source>
        <dbReference type="ARBA" id="ARBA00022679"/>
    </source>
</evidence>
<keyword evidence="3 5" id="KW-0808">Transferase</keyword>
<dbReference type="GO" id="GO:0016757">
    <property type="term" value="F:glycosyltransferase activity"/>
    <property type="evidence" value="ECO:0007669"/>
    <property type="project" value="UniProtKB-KW"/>
</dbReference>
<reference evidence="5 6" key="1">
    <citation type="journal article" date="2019" name="Nat. Med.">
        <title>A library of human gut bacterial isolates paired with longitudinal multiomics data enables mechanistic microbiome research.</title>
        <authorList>
            <person name="Poyet M."/>
            <person name="Groussin M."/>
            <person name="Gibbons S.M."/>
            <person name="Avila-Pacheco J."/>
            <person name="Jiang X."/>
            <person name="Kearney S.M."/>
            <person name="Perrotta A.R."/>
            <person name="Berdy B."/>
            <person name="Zhao S."/>
            <person name="Lieberman T.D."/>
            <person name="Swanson P.K."/>
            <person name="Smith M."/>
            <person name="Roesemann S."/>
            <person name="Alexander J.E."/>
            <person name="Rich S.A."/>
            <person name="Livny J."/>
            <person name="Vlamakis H."/>
            <person name="Clish C."/>
            <person name="Bullock K."/>
            <person name="Deik A."/>
            <person name="Scott J."/>
            <person name="Pierce K.A."/>
            <person name="Xavier R.J."/>
            <person name="Alm E.J."/>
        </authorList>
    </citation>
    <scope>NUCLEOTIDE SEQUENCE [LARGE SCALE GENOMIC DNA]</scope>
    <source>
        <strain evidence="5 6">BIOML-A6</strain>
    </source>
</reference>
<evidence type="ECO:0000313" key="5">
    <source>
        <dbReference type="EMBL" id="MZK42798.1"/>
    </source>
</evidence>
<sequence>MMHEKDPVISVIMGIYNCGDTLSEAIECIVHQTFSDWELIMCDDGSNDDTYEIAISYKEKYPEKIIVLQNEKNRGLNYTLNKCLKQARGKYIARMDGDDRCDRERFAIEINVLEKEPEISIVSTDMEFFDESGVWGKISHPEYPVPKDFVKESPFCHAPCMVKREAYMKVKGYSVSDKLLRVEDYHLWIKMYKCGYRGKNIHKCLYQMRDDRNAYSRRSLKNRLNEYYVKRLAIKTFRLKKWNYLFAFRPIIVGLLPDFIYDKLHKGRLAK</sequence>
<evidence type="ECO:0000256" key="2">
    <source>
        <dbReference type="ARBA" id="ARBA00022676"/>
    </source>
</evidence>
<dbReference type="AlphaFoldDB" id="A0A6L8S2M2"/>
<evidence type="ECO:0000313" key="6">
    <source>
        <dbReference type="Proteomes" id="UP000472916"/>
    </source>
</evidence>
<dbReference type="Proteomes" id="UP000472916">
    <property type="component" value="Unassembled WGS sequence"/>
</dbReference>
<keyword evidence="2" id="KW-0328">Glycosyltransferase</keyword>